<dbReference type="OrthoDB" id="9769447at2"/>
<dbReference type="SUPFAM" id="SSF89733">
    <property type="entry name" value="L-sulfolactate dehydrogenase-like"/>
    <property type="match status" value="1"/>
</dbReference>
<accession>A0A2S4JN98</accession>
<dbReference type="EMBL" id="LPWH01000070">
    <property type="protein sequence ID" value="POR00995.1"/>
    <property type="molecule type" value="Genomic_DNA"/>
</dbReference>
<comment type="caution">
    <text evidence="3">The sequence shown here is derived from an EMBL/GenBank/DDBJ whole genome shotgun (WGS) entry which is preliminary data.</text>
</comment>
<dbReference type="Gene3D" id="3.30.1370.60">
    <property type="entry name" value="Hypothetical oxidoreductase yiak, domain 2"/>
    <property type="match status" value="1"/>
</dbReference>
<name>A0A2S4JN98_9SPIO</name>
<protein>
    <submittedName>
        <fullName evidence="3">Lactate dehydrogenase</fullName>
    </submittedName>
</protein>
<evidence type="ECO:0000313" key="3">
    <source>
        <dbReference type="EMBL" id="POR00995.1"/>
    </source>
</evidence>
<sequence>MYIHEQSLRPWITGLLQALGMDLSRAGTVADIFVRASLRGLGHHDIHDLPHRLELLRSGRINPAPSFTILRDEPALLAFDGDGGPGELCCSHALEVALERAESRGIGLATVRRSNHFLAAYPYVQRGAERGALVLVLSNTDPTMTGPGGTEAIIGNNPLGFGAPGSPPLLFDSCLAYSSIGHLHSLCRRGETIPPHWALGPDATPTTDPAEALEGWRLRPIGEHKGFGLALMQEVLTAVLAGGETTTAIQRPGGINSHSQTVIAIAPDPARPDSFSRGVKTLEEQMAARGHRLPGAPGRQDRPQEQIHIREEAWLELERWSRELEVALPGTISPCSRDAPILPG</sequence>
<dbReference type="PANTHER" id="PTHR11091:SF0">
    <property type="entry name" value="MALATE DEHYDROGENASE"/>
    <property type="match status" value="1"/>
</dbReference>
<keyword evidence="4" id="KW-1185">Reference proteome</keyword>
<dbReference type="AlphaFoldDB" id="A0A2S4JN98"/>
<gene>
    <name evidence="3" type="ORF">AU468_08990</name>
</gene>
<proteinExistence type="inferred from homology"/>
<dbReference type="Proteomes" id="UP000237350">
    <property type="component" value="Unassembled WGS sequence"/>
</dbReference>
<dbReference type="PANTHER" id="PTHR11091">
    <property type="entry name" value="OXIDOREDUCTASE-RELATED"/>
    <property type="match status" value="1"/>
</dbReference>
<evidence type="ECO:0000256" key="1">
    <source>
        <dbReference type="ARBA" id="ARBA00006056"/>
    </source>
</evidence>
<keyword evidence="2" id="KW-0560">Oxidoreductase</keyword>
<dbReference type="RefSeq" id="WP_103680424.1">
    <property type="nucleotide sequence ID" value="NZ_LPWH01000070.1"/>
</dbReference>
<comment type="similarity">
    <text evidence="1">Belongs to the LDH2/MDH2 oxidoreductase family.</text>
</comment>
<dbReference type="Gene3D" id="1.10.1530.10">
    <property type="match status" value="1"/>
</dbReference>
<evidence type="ECO:0000256" key="2">
    <source>
        <dbReference type="ARBA" id="ARBA00023002"/>
    </source>
</evidence>
<dbReference type="Pfam" id="PF02615">
    <property type="entry name" value="Ldh_2"/>
    <property type="match status" value="1"/>
</dbReference>
<dbReference type="GO" id="GO:0016491">
    <property type="term" value="F:oxidoreductase activity"/>
    <property type="evidence" value="ECO:0007669"/>
    <property type="project" value="UniProtKB-KW"/>
</dbReference>
<evidence type="ECO:0000313" key="4">
    <source>
        <dbReference type="Proteomes" id="UP000237350"/>
    </source>
</evidence>
<dbReference type="InterPro" id="IPR043144">
    <property type="entry name" value="Mal/L-sulf/L-lact_DH-like_ah"/>
</dbReference>
<reference evidence="4" key="1">
    <citation type="submission" date="2015-12" db="EMBL/GenBank/DDBJ databases">
        <authorList>
            <person name="Lodha T.D."/>
            <person name="Chintalapati S."/>
            <person name="Chintalapati V.R."/>
            <person name="Sravanthi T."/>
        </authorList>
    </citation>
    <scope>NUCLEOTIDE SEQUENCE [LARGE SCALE GENOMIC DNA]</scope>
    <source>
        <strain evidence="4">JC133</strain>
    </source>
</reference>
<organism evidence="3 4">
    <name type="scientific">Alkalispirochaeta sphaeroplastigenens</name>
    <dbReference type="NCBI Taxonomy" id="1187066"/>
    <lineage>
        <taxon>Bacteria</taxon>
        <taxon>Pseudomonadati</taxon>
        <taxon>Spirochaetota</taxon>
        <taxon>Spirochaetia</taxon>
        <taxon>Spirochaetales</taxon>
        <taxon>Spirochaetaceae</taxon>
        <taxon>Alkalispirochaeta</taxon>
    </lineage>
</organism>
<dbReference type="InterPro" id="IPR003767">
    <property type="entry name" value="Malate/L-lactate_DH-like"/>
</dbReference>
<dbReference type="InterPro" id="IPR043143">
    <property type="entry name" value="Mal/L-sulf/L-lact_DH-like_NADP"/>
</dbReference>
<dbReference type="InterPro" id="IPR036111">
    <property type="entry name" value="Mal/L-sulfo/L-lacto_DH-like_sf"/>
</dbReference>